<keyword evidence="2" id="KW-0731">Sigma factor</keyword>
<accession>A0A1H7P5H6</accession>
<dbReference type="PANTHER" id="PTHR43133">
    <property type="entry name" value="RNA POLYMERASE ECF-TYPE SIGMA FACTO"/>
    <property type="match status" value="1"/>
</dbReference>
<sequence>MSEISPPGPADPALVCAAQHGDARALDTLVSDHLPLIYNIVGRALDAPDEADDVVQEIMLQVVRDVRQLRDPGAFRSWLVAIALREVRRHWRVRRGGPPTAGLEALAGTGALADPRADFAELTVTTLSLSGQRREAVEATRWLDADERQLLSLWWMEVAGRLTRAELAGAMDLPLPQAAVRVQRTKARLELARAIVRALRAEPRCAELRETLRGWNGQPGGLWRKRIARHLRDCPACGAAPLDLVAADRLLADLALVSVPPVLLGLVASNLAGLGGGGTGATSVAPTFSTASTSGAGRGAARGTARVGRRAARAGRVAGRAARVGGVTTGKVTLLGAVALVSVLAVGYAFGLPGRHGAPPVRAAATSAGAAVGATPTVSSSAAKPSPTPSATTKAATVVDTRPPVRAAFYYPWYPENFTGSGSHYTPSAGRYSVDAPATVDRQIEDMQYAGLQAGISSWWGAGRREDRRLPLLLAEGARLGFSWTVYYEQEAYSDPSVAQIRSDLLYLRRYSGERAWLHVDGRPVIFVYAAGGDGCGMAARWAQANRTAGYYVVLKVFPGYRSCAEQPQGWHQYTDSLDVQPGYSAVLSPGFWKNDEATPRVPRDLARFRRDAVTVATSGAPFQLVVTYNEWGEGTAVESSTSWPSSSGHGAYLDILHQVFSAHPR</sequence>
<dbReference type="eggNOG" id="COG1595">
    <property type="taxonomic scope" value="Bacteria"/>
</dbReference>
<dbReference type="STRING" id="235985.SAMN05414137_107225"/>
<evidence type="ECO:0000256" key="1">
    <source>
        <dbReference type="ARBA" id="ARBA00023015"/>
    </source>
</evidence>
<dbReference type="EMBL" id="FOAZ01000007">
    <property type="protein sequence ID" value="SEL30856.1"/>
    <property type="molecule type" value="Genomic_DNA"/>
</dbReference>
<dbReference type="InterPro" id="IPR013325">
    <property type="entry name" value="RNA_pol_sigma_r2"/>
</dbReference>
<dbReference type="PANTHER" id="PTHR43133:SF53">
    <property type="entry name" value="ECF RNA POLYMERASE SIGMA-E FACTOR"/>
    <property type="match status" value="1"/>
</dbReference>
<protein>
    <submittedName>
        <fullName evidence="6">RNA polymerase sigma factor, sigma-70 family</fullName>
    </submittedName>
</protein>
<evidence type="ECO:0000256" key="3">
    <source>
        <dbReference type="ARBA" id="ARBA00023163"/>
    </source>
</evidence>
<evidence type="ECO:0000256" key="4">
    <source>
        <dbReference type="SAM" id="MobiDB-lite"/>
    </source>
</evidence>
<dbReference type="Proteomes" id="UP000183015">
    <property type="component" value="Unassembled WGS sequence"/>
</dbReference>
<evidence type="ECO:0000313" key="6">
    <source>
        <dbReference type="EMBL" id="SEL30856.1"/>
    </source>
</evidence>
<dbReference type="Pfam" id="PF04542">
    <property type="entry name" value="Sigma70_r2"/>
    <property type="match status" value="1"/>
</dbReference>
<dbReference type="AlphaFoldDB" id="A0A1H7P5H6"/>
<dbReference type="InterPro" id="IPR014284">
    <property type="entry name" value="RNA_pol_sigma-70_dom"/>
</dbReference>
<organism evidence="6 7">
    <name type="scientific">Streptacidiphilus jiangxiensis</name>
    <dbReference type="NCBI Taxonomy" id="235985"/>
    <lineage>
        <taxon>Bacteria</taxon>
        <taxon>Bacillati</taxon>
        <taxon>Actinomycetota</taxon>
        <taxon>Actinomycetes</taxon>
        <taxon>Kitasatosporales</taxon>
        <taxon>Streptomycetaceae</taxon>
        <taxon>Streptacidiphilus</taxon>
    </lineage>
</organism>
<name>A0A1H7P5H6_STRJI</name>
<keyword evidence="1" id="KW-0805">Transcription regulation</keyword>
<dbReference type="Gene3D" id="3.20.20.80">
    <property type="entry name" value="Glycosidases"/>
    <property type="match status" value="1"/>
</dbReference>
<evidence type="ECO:0000259" key="5">
    <source>
        <dbReference type="Pfam" id="PF04542"/>
    </source>
</evidence>
<keyword evidence="7" id="KW-1185">Reference proteome</keyword>
<dbReference type="Gene3D" id="1.10.1740.10">
    <property type="match status" value="1"/>
</dbReference>
<evidence type="ECO:0000313" key="7">
    <source>
        <dbReference type="Proteomes" id="UP000183015"/>
    </source>
</evidence>
<keyword evidence="3" id="KW-0804">Transcription</keyword>
<feature type="region of interest" description="Disordered" evidence="4">
    <location>
        <begin position="376"/>
        <end position="396"/>
    </location>
</feature>
<dbReference type="eggNOG" id="COG1572">
    <property type="taxonomic scope" value="Bacteria"/>
</dbReference>
<dbReference type="GO" id="GO:0016987">
    <property type="term" value="F:sigma factor activity"/>
    <property type="evidence" value="ECO:0007669"/>
    <property type="project" value="UniProtKB-KW"/>
</dbReference>
<evidence type="ECO:0000256" key="2">
    <source>
        <dbReference type="ARBA" id="ARBA00023082"/>
    </source>
</evidence>
<feature type="domain" description="RNA polymerase sigma-70 region 2" evidence="5">
    <location>
        <begin position="29"/>
        <end position="95"/>
    </location>
</feature>
<dbReference type="GO" id="GO:0006352">
    <property type="term" value="P:DNA-templated transcription initiation"/>
    <property type="evidence" value="ECO:0007669"/>
    <property type="project" value="InterPro"/>
</dbReference>
<reference evidence="7" key="1">
    <citation type="submission" date="2016-10" db="EMBL/GenBank/DDBJ databases">
        <authorList>
            <person name="Varghese N."/>
        </authorList>
    </citation>
    <scope>NUCLEOTIDE SEQUENCE [LARGE SCALE GENOMIC DNA]</scope>
    <source>
        <strain evidence="7">DSM 45096 / BCRC 16803 / CGMCC 4.1857 / CIP 109030 / JCM 12277 / KCTC 19219 / NBRC 100920 / 33214</strain>
    </source>
</reference>
<gene>
    <name evidence="6" type="ORF">SAMN05414137_107225</name>
</gene>
<dbReference type="NCBIfam" id="TIGR02937">
    <property type="entry name" value="sigma70-ECF"/>
    <property type="match status" value="1"/>
</dbReference>
<dbReference type="InterPro" id="IPR039425">
    <property type="entry name" value="RNA_pol_sigma-70-like"/>
</dbReference>
<proteinExistence type="predicted"/>
<dbReference type="SUPFAM" id="SSF88946">
    <property type="entry name" value="Sigma2 domain of RNA polymerase sigma factors"/>
    <property type="match status" value="1"/>
</dbReference>
<dbReference type="RefSeq" id="WP_052438332.1">
    <property type="nucleotide sequence ID" value="NZ_BBPN01000003.1"/>
</dbReference>
<dbReference type="InterPro" id="IPR007627">
    <property type="entry name" value="RNA_pol_sigma70_r2"/>
</dbReference>